<dbReference type="Pfam" id="PF10117">
    <property type="entry name" value="McrBC"/>
    <property type="match status" value="1"/>
</dbReference>
<dbReference type="EMBL" id="AP019798">
    <property type="protein sequence ID" value="BBL88436.1"/>
    <property type="molecule type" value="Genomic_DNA"/>
</dbReference>
<accession>A0A510I7Q1</accession>
<organism evidence="1 2">
    <name type="scientific">Vibrio rotiferianus</name>
    <dbReference type="NCBI Taxonomy" id="190895"/>
    <lineage>
        <taxon>Bacteria</taxon>
        <taxon>Pseudomonadati</taxon>
        <taxon>Pseudomonadota</taxon>
        <taxon>Gammaproteobacteria</taxon>
        <taxon>Vibrionales</taxon>
        <taxon>Vibrionaceae</taxon>
        <taxon>Vibrio</taxon>
    </lineage>
</organism>
<dbReference type="AlphaFoldDB" id="A0A510I7Q1"/>
<reference evidence="2" key="1">
    <citation type="submission" date="2019-07" db="EMBL/GenBank/DDBJ databases">
        <title>Complete Genome Sequences of Vibrion rotiferianus strain AM7.</title>
        <authorList>
            <person name="Miyazaki K."/>
            <person name="Wiseschart A."/>
            <person name="Pootanakit K."/>
            <person name="Ishimori K."/>
            <person name="Kitahara K."/>
        </authorList>
    </citation>
    <scope>NUCLEOTIDE SEQUENCE [LARGE SCALE GENOMIC DNA]</scope>
    <source>
        <strain evidence="2">AM7</strain>
    </source>
</reference>
<sequence length="449" mass="51623">MKVKREITLFEYDCLVSEDVVQGNSATAHIQAISGSAYQYLKQLCLSSENESNLLQLRRRSGMEVLQVQNYAGVIFTPDKTQIEVLPKIGKGFTGDCSERNDDDAYVKARRSLLIMLRALKGFSHIQTSNANIVHQRMPLLEVFISQFLQSVNRLIKRGLRSDYVRREDNLAFLKGKLNIGKQVQHNFVNKHKFYCEFDEFLIDRPVNRLIHSALRKVKSYTRSAANQKTLQDLEFAFHEVPVSRNYKADFSKVRLDRGMSYYQTPLDWCRLILEGFSPQTMRGDAHAASLLFPMEKVFEDYVAKMLMQDLSRDERNLTVHTQATGEYLASYNGVNKFSLRPDILIKRCGVNYMVLDTKWKLLDTKVTNSNISQSDVYQLYAYAKKYLSAEGCGQDVVLIYPAQDNFEYPLKYPFDLGDGHRLWILPFDIEKGECGLLLPQAISSNFSL</sequence>
<name>A0A510I7Q1_9VIBR</name>
<evidence type="ECO:0000313" key="1">
    <source>
        <dbReference type="EMBL" id="BBL88436.1"/>
    </source>
</evidence>
<dbReference type="RefSeq" id="WP_138941903.1">
    <property type="nucleotide sequence ID" value="NZ_AP019798.1"/>
</dbReference>
<dbReference type="REBASE" id="352946">
    <property type="entry name" value="VroAM7McrBCP"/>
</dbReference>
<dbReference type="InterPro" id="IPR019292">
    <property type="entry name" value="McrC"/>
</dbReference>
<dbReference type="Proteomes" id="UP000315115">
    <property type="component" value="Chromosome 1"/>
</dbReference>
<gene>
    <name evidence="1" type="ORF">VroAM7_10890</name>
</gene>
<proteinExistence type="predicted"/>
<dbReference type="PANTHER" id="PTHR38733:SF1">
    <property type="entry name" value="TYPE IV METHYL-DIRECTED RESTRICTION ENZYME ECOKMCRBC"/>
    <property type="match status" value="1"/>
</dbReference>
<dbReference type="PANTHER" id="PTHR38733">
    <property type="entry name" value="PROTEIN MCRC"/>
    <property type="match status" value="1"/>
</dbReference>
<evidence type="ECO:0000313" key="2">
    <source>
        <dbReference type="Proteomes" id="UP000315115"/>
    </source>
</evidence>
<protein>
    <submittedName>
        <fullName evidence="1">McrBC 5-methylcytosine restriction system component family protein</fullName>
    </submittedName>
</protein>